<dbReference type="EMBL" id="QRWT01000024">
    <property type="protein sequence ID" value="RGT48842.1"/>
    <property type="molecule type" value="Genomic_DNA"/>
</dbReference>
<evidence type="ECO:0000313" key="4">
    <source>
        <dbReference type="EMBL" id="RHN05153.1"/>
    </source>
</evidence>
<evidence type="ECO:0000313" key="5">
    <source>
        <dbReference type="Proteomes" id="UP000284772"/>
    </source>
</evidence>
<evidence type="ECO:0000313" key="2">
    <source>
        <dbReference type="EMBL" id="RGT48842.1"/>
    </source>
</evidence>
<comment type="caution">
    <text evidence="3">The sequence shown here is derived from an EMBL/GenBank/DDBJ whole genome shotgun (WGS) entry which is preliminary data.</text>
</comment>
<keyword evidence="1" id="KW-0472">Membrane</keyword>
<proteinExistence type="predicted"/>
<feature type="transmembrane region" description="Helical" evidence="1">
    <location>
        <begin position="14"/>
        <end position="35"/>
    </location>
</feature>
<dbReference type="RefSeq" id="WP_021968362.1">
    <property type="nucleotide sequence ID" value="NZ_BAABZC010000001.1"/>
</dbReference>
<evidence type="ECO:0000313" key="3">
    <source>
        <dbReference type="EMBL" id="RHL91666.1"/>
    </source>
</evidence>
<keyword evidence="1" id="KW-0812">Transmembrane</keyword>
<dbReference type="GeneID" id="26162092"/>
<protein>
    <submittedName>
        <fullName evidence="3">Uncharacterized protein</fullName>
    </submittedName>
</protein>
<evidence type="ECO:0000313" key="7">
    <source>
        <dbReference type="Proteomes" id="UP000286003"/>
    </source>
</evidence>
<sequence length="67" mass="7571">MYTPKPVSPKQNKALLILNILLALVSLVSGLIALYYLQWTIIIGMSVVLLSSCINVYTCWKRMKTIE</sequence>
<evidence type="ECO:0000256" key="1">
    <source>
        <dbReference type="SAM" id="Phobius"/>
    </source>
</evidence>
<dbReference type="EMBL" id="QRPE01000016">
    <property type="protein sequence ID" value="RHL91666.1"/>
    <property type="molecule type" value="Genomic_DNA"/>
</dbReference>
<keyword evidence="1" id="KW-1133">Transmembrane helix</keyword>
<gene>
    <name evidence="2" type="ORF">DWX27_17600</name>
    <name evidence="4" type="ORF">DWZ32_15675</name>
    <name evidence="3" type="ORF">DWZ95_13535</name>
</gene>
<accession>A0A3E4IKY3</accession>
<evidence type="ECO:0000313" key="6">
    <source>
        <dbReference type="Proteomes" id="UP000285013"/>
    </source>
</evidence>
<dbReference type="Proteomes" id="UP000286003">
    <property type="component" value="Unassembled WGS sequence"/>
</dbReference>
<feature type="transmembrane region" description="Helical" evidence="1">
    <location>
        <begin position="41"/>
        <end position="60"/>
    </location>
</feature>
<organism evidence="3 6">
    <name type="scientific">Bacteroides intestinalis</name>
    <dbReference type="NCBI Taxonomy" id="329854"/>
    <lineage>
        <taxon>Bacteria</taxon>
        <taxon>Pseudomonadati</taxon>
        <taxon>Bacteroidota</taxon>
        <taxon>Bacteroidia</taxon>
        <taxon>Bacteroidales</taxon>
        <taxon>Bacteroidaceae</taxon>
        <taxon>Bacteroides</taxon>
    </lineage>
</organism>
<dbReference type="EMBL" id="QRQM01000018">
    <property type="protein sequence ID" value="RHN05153.1"/>
    <property type="molecule type" value="Genomic_DNA"/>
</dbReference>
<reference evidence="5 6" key="1">
    <citation type="submission" date="2018-08" db="EMBL/GenBank/DDBJ databases">
        <title>A genome reference for cultivated species of the human gut microbiota.</title>
        <authorList>
            <person name="Zou Y."/>
            <person name="Xue W."/>
            <person name="Luo G."/>
        </authorList>
    </citation>
    <scope>NUCLEOTIDE SEQUENCE [LARGE SCALE GENOMIC DNA]</scope>
    <source>
        <strain evidence="2 5">AF19-10AC</strain>
        <strain evidence="4 7">AF31-23</strain>
        <strain evidence="3 6">AF36-16BH</strain>
    </source>
</reference>
<dbReference type="Proteomes" id="UP000284772">
    <property type="component" value="Unassembled WGS sequence"/>
</dbReference>
<dbReference type="AlphaFoldDB" id="A0A3E4IKY3"/>
<dbReference type="Proteomes" id="UP000285013">
    <property type="component" value="Unassembled WGS sequence"/>
</dbReference>
<name>A0A3E4IKY3_9BACE</name>